<sequence>MISNIDCERHVMASENKEPGVKRKAWLSVFLGSALFWIAVALLIWKFWAKHADV</sequence>
<keyword evidence="1" id="KW-1133">Transmembrane helix</keyword>
<keyword evidence="1" id="KW-0472">Membrane</keyword>
<keyword evidence="1" id="KW-0812">Transmembrane</keyword>
<reference evidence="2 3" key="1">
    <citation type="submission" date="2017-06" db="EMBL/GenBank/DDBJ databases">
        <title>Origin of plasmid-mediated fosfomycin resistance gene fosA3.</title>
        <authorList>
            <person name="Ito R."/>
            <person name="Pacey M.P."/>
            <person name="Doi Y."/>
        </authorList>
    </citation>
    <scope>NUCLEOTIDE SEQUENCE [LARGE SCALE GENOMIC DNA]</scope>
    <source>
        <strain evidence="2 3">YDC799</strain>
    </source>
</reference>
<protein>
    <submittedName>
        <fullName evidence="2">YmiA family putative membrane protein</fullName>
    </submittedName>
</protein>
<dbReference type="Pfam" id="PF22868">
    <property type="entry name" value="YmiA-like"/>
    <property type="match status" value="1"/>
</dbReference>
<dbReference type="NCBIfam" id="NF000536">
    <property type="entry name" value="YmiA"/>
    <property type="match status" value="1"/>
</dbReference>
<evidence type="ECO:0000256" key="1">
    <source>
        <dbReference type="SAM" id="Phobius"/>
    </source>
</evidence>
<organism evidence="2 3">
    <name type="scientific">Kluyvera genomosp. 3</name>
    <dbReference type="NCBI Taxonomy" id="2774055"/>
    <lineage>
        <taxon>Bacteria</taxon>
        <taxon>Pseudomonadati</taxon>
        <taxon>Pseudomonadota</taxon>
        <taxon>Gammaproteobacteria</taxon>
        <taxon>Enterobacterales</taxon>
        <taxon>Enterobacteriaceae</taxon>
        <taxon>Kluyvera</taxon>
    </lineage>
</organism>
<evidence type="ECO:0000313" key="2">
    <source>
        <dbReference type="EMBL" id="ASG64562.1"/>
    </source>
</evidence>
<evidence type="ECO:0000313" key="3">
    <source>
        <dbReference type="Proteomes" id="UP000197098"/>
    </source>
</evidence>
<dbReference type="EMBL" id="CP022114">
    <property type="protein sequence ID" value="ASG64562.1"/>
    <property type="molecule type" value="Genomic_DNA"/>
</dbReference>
<feature type="transmembrane region" description="Helical" evidence="1">
    <location>
        <begin position="25"/>
        <end position="48"/>
    </location>
</feature>
<name>A0A248KMF8_9ENTR</name>
<gene>
    <name evidence="2" type="ORF">CEW81_13870</name>
</gene>
<dbReference type="InterPro" id="IPR047744">
    <property type="entry name" value="YmiA_put-like"/>
</dbReference>
<dbReference type="AlphaFoldDB" id="A0A248KMF8"/>
<accession>A0A248KMF8</accession>
<dbReference type="Proteomes" id="UP000197098">
    <property type="component" value="Chromosome"/>
</dbReference>
<proteinExistence type="predicted"/>